<accession>A0AAQ0BWN3</accession>
<dbReference type="RefSeq" id="WP_050695642.1">
    <property type="nucleotide sequence ID" value="NZ_CP012072.1"/>
</dbReference>
<reference evidence="7 8" key="1">
    <citation type="submission" date="2020-12" db="EMBL/GenBank/DDBJ databases">
        <title>FDA dAtabase for Regulatory Grade micrObial Sequences (FDA-ARGOS): Supporting development and validation of Infectious Disease Dx tests.</title>
        <authorList>
            <person name="Sproer C."/>
            <person name="Gronow S."/>
            <person name="Severitt S."/>
            <person name="Schroder I."/>
            <person name="Tallon L."/>
            <person name="Sadzewicz L."/>
            <person name="Zhao X."/>
            <person name="Boylan J."/>
            <person name="Ott S."/>
            <person name="Bowen H."/>
            <person name="Vavikolanu K."/>
            <person name="Mehta A."/>
            <person name="Aluvathingal J."/>
            <person name="Nadendla S."/>
            <person name="Lowell S."/>
            <person name="Myers T."/>
            <person name="Yan Y."/>
            <person name="Sichtig H."/>
        </authorList>
    </citation>
    <scope>NUCLEOTIDE SEQUENCE [LARGE SCALE GENOMIC DNA]</scope>
    <source>
        <strain evidence="7 8">FDAARGOS_985</strain>
    </source>
</reference>
<evidence type="ECO:0000256" key="2">
    <source>
        <dbReference type="ARBA" id="ARBA00022692"/>
    </source>
</evidence>
<feature type="transmembrane region" description="Helical" evidence="5">
    <location>
        <begin position="50"/>
        <end position="68"/>
    </location>
</feature>
<protein>
    <submittedName>
        <fullName evidence="7">TM2 domain-containing protein</fullName>
    </submittedName>
</protein>
<comment type="subcellular location">
    <subcellularLocation>
        <location evidence="1">Membrane</location>
        <topology evidence="1">Multi-pass membrane protein</topology>
    </subcellularLocation>
</comment>
<evidence type="ECO:0000256" key="3">
    <source>
        <dbReference type="ARBA" id="ARBA00022989"/>
    </source>
</evidence>
<feature type="transmembrane region" description="Helical" evidence="5">
    <location>
        <begin position="74"/>
        <end position="98"/>
    </location>
</feature>
<dbReference type="GO" id="GO:0016020">
    <property type="term" value="C:membrane"/>
    <property type="evidence" value="ECO:0007669"/>
    <property type="project" value="UniProtKB-SubCell"/>
</dbReference>
<evidence type="ECO:0000259" key="6">
    <source>
        <dbReference type="Pfam" id="PF05154"/>
    </source>
</evidence>
<evidence type="ECO:0000256" key="4">
    <source>
        <dbReference type="ARBA" id="ARBA00023136"/>
    </source>
</evidence>
<name>A0AAQ0BWN3_9ACTO</name>
<proteinExistence type="predicted"/>
<evidence type="ECO:0000256" key="5">
    <source>
        <dbReference type="SAM" id="Phobius"/>
    </source>
</evidence>
<keyword evidence="8" id="KW-1185">Reference proteome</keyword>
<dbReference type="Pfam" id="PF05154">
    <property type="entry name" value="TM2"/>
    <property type="match status" value="1"/>
</dbReference>
<evidence type="ECO:0000256" key="1">
    <source>
        <dbReference type="ARBA" id="ARBA00004141"/>
    </source>
</evidence>
<evidence type="ECO:0000313" key="8">
    <source>
        <dbReference type="Proteomes" id="UP000595220"/>
    </source>
</evidence>
<dbReference type="InterPro" id="IPR007829">
    <property type="entry name" value="TM2"/>
</dbReference>
<evidence type="ECO:0000313" key="7">
    <source>
        <dbReference type="EMBL" id="QQC43497.1"/>
    </source>
</evidence>
<feature type="transmembrane region" description="Helical" evidence="5">
    <location>
        <begin position="24"/>
        <end position="43"/>
    </location>
</feature>
<dbReference type="Proteomes" id="UP000595220">
    <property type="component" value="Chromosome"/>
</dbReference>
<dbReference type="KEGG" id="amy:ADJ76_08535"/>
<feature type="domain" description="TM2" evidence="6">
    <location>
        <begin position="19"/>
        <end position="60"/>
    </location>
</feature>
<dbReference type="AlphaFoldDB" id="A0AAQ0BWN3"/>
<keyword evidence="2 5" id="KW-0812">Transmembrane</keyword>
<sequence length="113" mass="11852">MSAPQQPSYGQPGFNQPAQGKSRMVAGLLNFFFGGIGAGDFYLGHTKVGLAKIAALVVSYALVIIGTANNITALATIGSLLVFAFGLFVFVCMILTFMGKWIYAKDGKGVPTV</sequence>
<dbReference type="EMBL" id="CP066065">
    <property type="protein sequence ID" value="QQC43497.1"/>
    <property type="molecule type" value="Genomic_DNA"/>
</dbReference>
<organism evidence="7 8">
    <name type="scientific">Schaalia meyeri</name>
    <dbReference type="NCBI Taxonomy" id="52773"/>
    <lineage>
        <taxon>Bacteria</taxon>
        <taxon>Bacillati</taxon>
        <taxon>Actinomycetota</taxon>
        <taxon>Actinomycetes</taxon>
        <taxon>Actinomycetales</taxon>
        <taxon>Actinomycetaceae</taxon>
        <taxon>Schaalia</taxon>
    </lineage>
</organism>
<gene>
    <name evidence="7" type="ORF">I6H42_06800</name>
</gene>
<keyword evidence="3 5" id="KW-1133">Transmembrane helix</keyword>
<keyword evidence="4 5" id="KW-0472">Membrane</keyword>